<proteinExistence type="predicted"/>
<gene>
    <name evidence="1" type="ORF">LCGC14_1671240</name>
</gene>
<sequence>MPDMNTFYYKFGKGDPQDIPGVVDDSCSYGVDQIDTCTVNVLSANRTDLKRALKNQYFEKIRNVDDKVEFRGRIAEVKFASSDKYNLTFKVKSPVERLAKLTSHVTAEWLNDKGKITAYDATTITNSEAFDEPPAYVSAST</sequence>
<name>A0A0F9IDT2_9ZZZZ</name>
<organism evidence="1">
    <name type="scientific">marine sediment metagenome</name>
    <dbReference type="NCBI Taxonomy" id="412755"/>
    <lineage>
        <taxon>unclassified sequences</taxon>
        <taxon>metagenomes</taxon>
        <taxon>ecological metagenomes</taxon>
    </lineage>
</organism>
<protein>
    <submittedName>
        <fullName evidence="1">Uncharacterized protein</fullName>
    </submittedName>
</protein>
<dbReference type="AlphaFoldDB" id="A0A0F9IDT2"/>
<dbReference type="EMBL" id="LAZR01014348">
    <property type="protein sequence ID" value="KKM17884.1"/>
    <property type="molecule type" value="Genomic_DNA"/>
</dbReference>
<evidence type="ECO:0000313" key="1">
    <source>
        <dbReference type="EMBL" id="KKM17884.1"/>
    </source>
</evidence>
<feature type="non-terminal residue" evidence="1">
    <location>
        <position position="141"/>
    </location>
</feature>
<comment type="caution">
    <text evidence="1">The sequence shown here is derived from an EMBL/GenBank/DDBJ whole genome shotgun (WGS) entry which is preliminary data.</text>
</comment>
<reference evidence="1" key="1">
    <citation type="journal article" date="2015" name="Nature">
        <title>Complex archaea that bridge the gap between prokaryotes and eukaryotes.</title>
        <authorList>
            <person name="Spang A."/>
            <person name="Saw J.H."/>
            <person name="Jorgensen S.L."/>
            <person name="Zaremba-Niedzwiedzka K."/>
            <person name="Martijn J."/>
            <person name="Lind A.E."/>
            <person name="van Eijk R."/>
            <person name="Schleper C."/>
            <person name="Guy L."/>
            <person name="Ettema T.J."/>
        </authorList>
    </citation>
    <scope>NUCLEOTIDE SEQUENCE</scope>
</reference>
<accession>A0A0F9IDT2</accession>